<evidence type="ECO:0000259" key="4">
    <source>
        <dbReference type="PROSITE" id="PS51123"/>
    </source>
</evidence>
<sequence length="73" mass="8035">MISGHTDSIGKDEANLVLSENRAKAVVDYLISKGIPKQRLANNGFGEPVSFTSNDTDEGRAQNRRVEFTIVKQ</sequence>
<dbReference type="InterPro" id="IPR050330">
    <property type="entry name" value="Bact_OuterMem_StrucFunc"/>
</dbReference>
<dbReference type="GO" id="GO:0009279">
    <property type="term" value="C:cell outer membrane"/>
    <property type="evidence" value="ECO:0007669"/>
    <property type="project" value="InterPro"/>
</dbReference>
<dbReference type="Proteomes" id="UP000030185">
    <property type="component" value="Unassembled WGS sequence"/>
</dbReference>
<evidence type="ECO:0000313" key="6">
    <source>
        <dbReference type="Proteomes" id="UP000030185"/>
    </source>
</evidence>
<dbReference type="PROSITE" id="PS51123">
    <property type="entry name" value="OMPA_2"/>
    <property type="match status" value="1"/>
</dbReference>
<dbReference type="PANTHER" id="PTHR30329">
    <property type="entry name" value="STATOR ELEMENT OF FLAGELLAR MOTOR COMPLEX"/>
    <property type="match status" value="1"/>
</dbReference>
<keyword evidence="6" id="KW-1185">Reference proteome</keyword>
<dbReference type="CDD" id="cd07185">
    <property type="entry name" value="OmpA_C-like"/>
    <property type="match status" value="1"/>
</dbReference>
<proteinExistence type="predicted"/>
<comment type="caution">
    <text evidence="5">The sequence shown here is derived from an EMBL/GenBank/DDBJ whole genome shotgun (WGS) entry which is preliminary data.</text>
</comment>
<evidence type="ECO:0000313" key="5">
    <source>
        <dbReference type="EMBL" id="GAL87710.1"/>
    </source>
</evidence>
<evidence type="ECO:0000256" key="3">
    <source>
        <dbReference type="PROSITE-ProRule" id="PRU00473"/>
    </source>
</evidence>
<dbReference type="InterPro" id="IPR036737">
    <property type="entry name" value="OmpA-like_sf"/>
</dbReference>
<gene>
    <name evidence="5" type="ORF">MYP_4941</name>
</gene>
<organism evidence="5 6">
    <name type="scientific">Sporocytophaga myxococcoides</name>
    <dbReference type="NCBI Taxonomy" id="153721"/>
    <lineage>
        <taxon>Bacteria</taxon>
        <taxon>Pseudomonadati</taxon>
        <taxon>Bacteroidota</taxon>
        <taxon>Cytophagia</taxon>
        <taxon>Cytophagales</taxon>
        <taxon>Cytophagaceae</taxon>
        <taxon>Sporocytophaga</taxon>
    </lineage>
</organism>
<dbReference type="EMBL" id="BBLT01000016">
    <property type="protein sequence ID" value="GAL87710.1"/>
    <property type="molecule type" value="Genomic_DNA"/>
</dbReference>
<keyword evidence="2 3" id="KW-0472">Membrane</keyword>
<dbReference type="eggNOG" id="COG2885">
    <property type="taxonomic scope" value="Bacteria"/>
</dbReference>
<dbReference type="Pfam" id="PF00691">
    <property type="entry name" value="OmpA"/>
    <property type="match status" value="1"/>
</dbReference>
<evidence type="ECO:0000256" key="2">
    <source>
        <dbReference type="ARBA" id="ARBA00023136"/>
    </source>
</evidence>
<reference evidence="5 6" key="1">
    <citation type="submission" date="2014-09" db="EMBL/GenBank/DDBJ databases">
        <title>Sporocytophaga myxococcoides PG-01 genome sequencing.</title>
        <authorList>
            <person name="Liu L."/>
            <person name="Gao P.J."/>
            <person name="Chen G.J."/>
            <person name="Wang L.S."/>
        </authorList>
    </citation>
    <scope>NUCLEOTIDE SEQUENCE [LARGE SCALE GENOMIC DNA]</scope>
    <source>
        <strain evidence="5 6">PG-01</strain>
    </source>
</reference>
<feature type="domain" description="OmpA-like" evidence="4">
    <location>
        <begin position="1"/>
        <end position="73"/>
    </location>
</feature>
<dbReference type="PANTHER" id="PTHR30329:SF21">
    <property type="entry name" value="LIPOPROTEIN YIAD-RELATED"/>
    <property type="match status" value="1"/>
</dbReference>
<dbReference type="InterPro" id="IPR006690">
    <property type="entry name" value="OMPA-like_CS"/>
</dbReference>
<evidence type="ECO:0000256" key="1">
    <source>
        <dbReference type="ARBA" id="ARBA00004370"/>
    </source>
</evidence>
<dbReference type="STRING" id="153721.MYP_4941"/>
<comment type="subcellular location">
    <subcellularLocation>
        <location evidence="1">Membrane</location>
    </subcellularLocation>
</comment>
<dbReference type="SUPFAM" id="SSF103088">
    <property type="entry name" value="OmpA-like"/>
    <property type="match status" value="1"/>
</dbReference>
<dbReference type="PROSITE" id="PS01068">
    <property type="entry name" value="OMPA_1"/>
    <property type="match status" value="1"/>
</dbReference>
<dbReference type="Gene3D" id="3.30.1330.60">
    <property type="entry name" value="OmpA-like domain"/>
    <property type="match status" value="1"/>
</dbReference>
<protein>
    <submittedName>
        <fullName evidence="5">OmpA/MotB</fullName>
    </submittedName>
</protein>
<dbReference type="AlphaFoldDB" id="A0A098LL39"/>
<accession>A0A098LL39</accession>
<name>A0A098LL39_9BACT</name>
<dbReference type="InterPro" id="IPR006665">
    <property type="entry name" value="OmpA-like"/>
</dbReference>